<evidence type="ECO:0000256" key="1">
    <source>
        <dbReference type="SAM" id="Coils"/>
    </source>
</evidence>
<accession>A0ABD1D5E0</accession>
<name>A0ABD1D5E0_CULPP</name>
<organism evidence="3 4">
    <name type="scientific">Culex pipiens pipiens</name>
    <name type="common">Northern house mosquito</name>
    <dbReference type="NCBI Taxonomy" id="38569"/>
    <lineage>
        <taxon>Eukaryota</taxon>
        <taxon>Metazoa</taxon>
        <taxon>Ecdysozoa</taxon>
        <taxon>Arthropoda</taxon>
        <taxon>Hexapoda</taxon>
        <taxon>Insecta</taxon>
        <taxon>Pterygota</taxon>
        <taxon>Neoptera</taxon>
        <taxon>Endopterygota</taxon>
        <taxon>Diptera</taxon>
        <taxon>Nematocera</taxon>
        <taxon>Culicoidea</taxon>
        <taxon>Culicidae</taxon>
        <taxon>Culicinae</taxon>
        <taxon>Culicini</taxon>
        <taxon>Culex</taxon>
        <taxon>Culex</taxon>
    </lineage>
</organism>
<dbReference type="EMBL" id="JBEHCU010007911">
    <property type="protein sequence ID" value="KAL1390351.1"/>
    <property type="molecule type" value="Genomic_DNA"/>
</dbReference>
<dbReference type="AlphaFoldDB" id="A0ABD1D5E0"/>
<gene>
    <name evidence="3" type="ORF">pipiens_012413</name>
</gene>
<comment type="caution">
    <text evidence="3">The sequence shown here is derived from an EMBL/GenBank/DDBJ whole genome shotgun (WGS) entry which is preliminary data.</text>
</comment>
<keyword evidence="4" id="KW-1185">Reference proteome</keyword>
<keyword evidence="1" id="KW-0175">Coiled coil</keyword>
<sequence length="86" mass="9529">MFEIEDTSGRNSHSKFEDQMKLLTDQLECERETNSKLRNDIAALLLLQESLVKSGSTIEIDEADQTSQKPSNDGGAGEEAKPMDVN</sequence>
<feature type="region of interest" description="Disordered" evidence="2">
    <location>
        <begin position="57"/>
        <end position="86"/>
    </location>
</feature>
<proteinExistence type="predicted"/>
<evidence type="ECO:0000313" key="3">
    <source>
        <dbReference type="EMBL" id="KAL1390351.1"/>
    </source>
</evidence>
<reference evidence="3 4" key="1">
    <citation type="submission" date="2024-05" db="EMBL/GenBank/DDBJ databases">
        <title>Culex pipiens pipiens assembly and annotation.</title>
        <authorList>
            <person name="Alout H."/>
            <person name="Durand T."/>
        </authorList>
    </citation>
    <scope>NUCLEOTIDE SEQUENCE [LARGE SCALE GENOMIC DNA]</scope>
    <source>
        <strain evidence="3">HA-2024</strain>
        <tissue evidence="3">Whole body</tissue>
    </source>
</reference>
<feature type="coiled-coil region" evidence="1">
    <location>
        <begin position="13"/>
        <end position="40"/>
    </location>
</feature>
<protein>
    <submittedName>
        <fullName evidence="3">Uncharacterized protein</fullName>
    </submittedName>
</protein>
<evidence type="ECO:0000313" key="4">
    <source>
        <dbReference type="Proteomes" id="UP001562425"/>
    </source>
</evidence>
<dbReference type="Proteomes" id="UP001562425">
    <property type="component" value="Unassembled WGS sequence"/>
</dbReference>
<evidence type="ECO:0000256" key="2">
    <source>
        <dbReference type="SAM" id="MobiDB-lite"/>
    </source>
</evidence>